<sequence>MCSIIRTLWSGRFETIGSENIPPSGSAILAINQTTHLDPLFLALAVCRPIHFMMRSSSGS</sequence>
<dbReference type="Proteomes" id="UP000239735">
    <property type="component" value="Unassembled WGS sequence"/>
</dbReference>
<organism evidence="2 3">
    <name type="scientific">Candidatus Sulfuritelmatomonas gaucii</name>
    <dbReference type="NCBI Taxonomy" id="2043161"/>
    <lineage>
        <taxon>Bacteria</taxon>
        <taxon>Pseudomonadati</taxon>
        <taxon>Acidobacteriota</taxon>
        <taxon>Terriglobia</taxon>
        <taxon>Terriglobales</taxon>
        <taxon>Acidobacteriaceae</taxon>
        <taxon>Candidatus Sulfuritelmatomonas</taxon>
    </lineage>
</organism>
<accession>A0A2N9M4B0</accession>
<dbReference type="EMBL" id="OKRB01000139">
    <property type="protein sequence ID" value="SPE30316.1"/>
    <property type="molecule type" value="Genomic_DNA"/>
</dbReference>
<dbReference type="SUPFAM" id="SSF69593">
    <property type="entry name" value="Glycerol-3-phosphate (1)-acyltransferase"/>
    <property type="match status" value="1"/>
</dbReference>
<dbReference type="Pfam" id="PF01553">
    <property type="entry name" value="Acyltransferase"/>
    <property type="match status" value="1"/>
</dbReference>
<dbReference type="GO" id="GO:0016746">
    <property type="term" value="F:acyltransferase activity"/>
    <property type="evidence" value="ECO:0007669"/>
    <property type="project" value="InterPro"/>
</dbReference>
<feature type="domain" description="Phospholipid/glycerol acyltransferase" evidence="1">
    <location>
        <begin position="13"/>
        <end position="57"/>
    </location>
</feature>
<gene>
    <name evidence="2" type="ORF">SBA5_780019</name>
</gene>
<protein>
    <recommendedName>
        <fullName evidence="1">Phospholipid/glycerol acyltransferase domain-containing protein</fullName>
    </recommendedName>
</protein>
<reference evidence="3" key="1">
    <citation type="submission" date="2018-02" db="EMBL/GenBank/DDBJ databases">
        <authorList>
            <person name="Hausmann B."/>
        </authorList>
    </citation>
    <scope>NUCLEOTIDE SEQUENCE [LARGE SCALE GENOMIC DNA]</scope>
    <source>
        <strain evidence="3">Peat soil MAG SbA5</strain>
    </source>
</reference>
<dbReference type="InterPro" id="IPR002123">
    <property type="entry name" value="Plipid/glycerol_acylTrfase"/>
</dbReference>
<name>A0A2N9M4B0_9BACT</name>
<evidence type="ECO:0000313" key="2">
    <source>
        <dbReference type="EMBL" id="SPE30316.1"/>
    </source>
</evidence>
<proteinExistence type="predicted"/>
<dbReference type="AlphaFoldDB" id="A0A2N9M4B0"/>
<evidence type="ECO:0000259" key="1">
    <source>
        <dbReference type="Pfam" id="PF01553"/>
    </source>
</evidence>
<evidence type="ECO:0000313" key="3">
    <source>
        <dbReference type="Proteomes" id="UP000239735"/>
    </source>
</evidence>